<dbReference type="Proteomes" id="UP000789595">
    <property type="component" value="Unassembled WGS sequence"/>
</dbReference>
<keyword evidence="2 5" id="KW-0812">Transmembrane</keyword>
<dbReference type="OrthoDB" id="72053at2759"/>
<dbReference type="PANTHER" id="PTHR10984">
    <property type="entry name" value="ENDOPLASMIC RETICULUM-GOLGI INTERMEDIATE COMPARTMENT PROTEIN"/>
    <property type="match status" value="1"/>
</dbReference>
<evidence type="ECO:0000256" key="4">
    <source>
        <dbReference type="ARBA" id="ARBA00023136"/>
    </source>
</evidence>
<evidence type="ECO:0000259" key="7">
    <source>
        <dbReference type="Pfam" id="PF13850"/>
    </source>
</evidence>
<dbReference type="Pfam" id="PF13850">
    <property type="entry name" value="ERGIC_N"/>
    <property type="match status" value="1"/>
</dbReference>
<keyword evidence="4 5" id="KW-0472">Membrane</keyword>
<dbReference type="InterPro" id="IPR045888">
    <property type="entry name" value="Erv"/>
</dbReference>
<evidence type="ECO:0000313" key="8">
    <source>
        <dbReference type="EMBL" id="CAE0688184.1"/>
    </source>
</evidence>
<evidence type="ECO:0000256" key="2">
    <source>
        <dbReference type="ARBA" id="ARBA00022692"/>
    </source>
</evidence>
<evidence type="ECO:0000259" key="6">
    <source>
        <dbReference type="Pfam" id="PF07970"/>
    </source>
</evidence>
<proteinExistence type="predicted"/>
<dbReference type="GO" id="GO:0030134">
    <property type="term" value="C:COPII-coated ER to Golgi transport vesicle"/>
    <property type="evidence" value="ECO:0007669"/>
    <property type="project" value="TreeGrafter"/>
</dbReference>
<dbReference type="InterPro" id="IPR012936">
    <property type="entry name" value="Erv_C"/>
</dbReference>
<dbReference type="AlphaFoldDB" id="A0A7S3ZN92"/>
<keyword evidence="10" id="KW-1185">Reference proteome</keyword>
<feature type="transmembrane region" description="Helical" evidence="5">
    <location>
        <begin position="20"/>
        <end position="45"/>
    </location>
</feature>
<evidence type="ECO:0000256" key="3">
    <source>
        <dbReference type="ARBA" id="ARBA00022989"/>
    </source>
</evidence>
<dbReference type="Pfam" id="PF07970">
    <property type="entry name" value="COPIIcoated_ERV"/>
    <property type="match status" value="1"/>
</dbReference>
<evidence type="ECO:0000256" key="1">
    <source>
        <dbReference type="ARBA" id="ARBA00004370"/>
    </source>
</evidence>
<evidence type="ECO:0000313" key="9">
    <source>
        <dbReference type="EMBL" id="CAH0379281.1"/>
    </source>
</evidence>
<sequence length="303" mass="33531">MKGGFDMYRKVTPDLVVATFRGGVFSLIAVALMGCLAFVETWAFIGTGDIREIIDVELGVSPARINIEVEFPRLNCDDAAVELWRGKSRAATHGLERTLRVWRFDDATKRSHPYRKIPEGAKKVDHEVGDSMGGCKLKGYIAYEHTSPGTVAISAPAGSDLSHHVVDFTFGMPLTQNQARSLKSLPERYSKVVASTLQRIRYESPSRDKVFHHFVHVVPTKYQLAKRKGFTAFQLLHQSHLSHMDGAQEAMTRFGFDISPMTALVSNRSAKRWYDFLTSLLSIIGGAFTVVSLLERGAAALGG</sequence>
<dbReference type="EMBL" id="CAKKNE010000006">
    <property type="protein sequence ID" value="CAH0379281.1"/>
    <property type="molecule type" value="Genomic_DNA"/>
</dbReference>
<dbReference type="PANTHER" id="PTHR10984:SF37">
    <property type="entry name" value="PROTEIN DISULFIDE-ISOMERASE 5-3"/>
    <property type="match status" value="1"/>
</dbReference>
<dbReference type="GO" id="GO:0016020">
    <property type="term" value="C:membrane"/>
    <property type="evidence" value="ECO:0007669"/>
    <property type="project" value="UniProtKB-SubCell"/>
</dbReference>
<dbReference type="EMBL" id="HBIW01004441">
    <property type="protein sequence ID" value="CAE0688184.1"/>
    <property type="molecule type" value="Transcribed_RNA"/>
</dbReference>
<feature type="domain" description="Endoplasmic reticulum vesicle transporter N-terminal" evidence="7">
    <location>
        <begin position="5"/>
        <end position="83"/>
    </location>
</feature>
<keyword evidence="3 5" id="KW-1133">Transmembrane helix</keyword>
<comment type="subcellular location">
    <subcellularLocation>
        <location evidence="1">Membrane</location>
    </subcellularLocation>
</comment>
<organism evidence="8">
    <name type="scientific">Pelagomonas calceolata</name>
    <dbReference type="NCBI Taxonomy" id="35677"/>
    <lineage>
        <taxon>Eukaryota</taxon>
        <taxon>Sar</taxon>
        <taxon>Stramenopiles</taxon>
        <taxon>Ochrophyta</taxon>
        <taxon>Pelagophyceae</taxon>
        <taxon>Pelagomonadales</taxon>
        <taxon>Pelagomonadaceae</taxon>
        <taxon>Pelagomonas</taxon>
    </lineage>
</organism>
<dbReference type="PROSITE" id="PS51257">
    <property type="entry name" value="PROKAR_LIPOPROTEIN"/>
    <property type="match status" value="1"/>
</dbReference>
<evidence type="ECO:0000256" key="5">
    <source>
        <dbReference type="SAM" id="Phobius"/>
    </source>
</evidence>
<dbReference type="GO" id="GO:0005783">
    <property type="term" value="C:endoplasmic reticulum"/>
    <property type="evidence" value="ECO:0007669"/>
    <property type="project" value="TreeGrafter"/>
</dbReference>
<reference evidence="8" key="1">
    <citation type="submission" date="2021-01" db="EMBL/GenBank/DDBJ databases">
        <authorList>
            <person name="Corre E."/>
            <person name="Pelletier E."/>
            <person name="Niang G."/>
            <person name="Scheremetjew M."/>
            <person name="Finn R."/>
            <person name="Kale V."/>
            <person name="Holt S."/>
            <person name="Cochrane G."/>
            <person name="Meng A."/>
            <person name="Brown T."/>
            <person name="Cohen L."/>
        </authorList>
    </citation>
    <scope>NUCLEOTIDE SEQUENCE</scope>
    <source>
        <strain evidence="8">CCMP1756</strain>
    </source>
</reference>
<evidence type="ECO:0008006" key="11">
    <source>
        <dbReference type="Google" id="ProtNLM"/>
    </source>
</evidence>
<protein>
    <recommendedName>
        <fullName evidence="11">Endoplasmic reticulum vesicle transporter C-terminal domain-containing protein</fullName>
    </recommendedName>
</protein>
<name>A0A7S3ZN92_9STRA</name>
<reference evidence="9" key="2">
    <citation type="submission" date="2021-11" db="EMBL/GenBank/DDBJ databases">
        <authorList>
            <consortium name="Genoscope - CEA"/>
            <person name="William W."/>
        </authorList>
    </citation>
    <scope>NUCLEOTIDE SEQUENCE</scope>
</reference>
<gene>
    <name evidence="8" type="ORF">PCAL00307_LOCUS3618</name>
    <name evidence="9" type="ORF">PECAL_6P08910</name>
</gene>
<dbReference type="InterPro" id="IPR039542">
    <property type="entry name" value="Erv_N"/>
</dbReference>
<accession>A0A7S3ZN92</accession>
<feature type="domain" description="Endoplasmic reticulum vesicle transporter C-terminal" evidence="6">
    <location>
        <begin position="158"/>
        <end position="294"/>
    </location>
</feature>
<evidence type="ECO:0000313" key="10">
    <source>
        <dbReference type="Proteomes" id="UP000789595"/>
    </source>
</evidence>